<name>A0AA42HW68_9BURK</name>
<dbReference type="PANTHER" id="PTHR40661:SF3">
    <property type="entry name" value="FELS-1 PROPHAGE TRANSCRIPTIONAL REGULATOR"/>
    <property type="match status" value="1"/>
</dbReference>
<dbReference type="EMBL" id="JAODZU010000006">
    <property type="protein sequence ID" value="MDH0362812.1"/>
    <property type="molecule type" value="Genomic_DNA"/>
</dbReference>
<comment type="caution">
    <text evidence="5">The sequence shown here is derived from an EMBL/GenBank/DDBJ whole genome shotgun (WGS) entry which is preliminary data.</text>
</comment>
<keyword evidence="3" id="KW-0804">Transcription</keyword>
<dbReference type="PANTHER" id="PTHR40661">
    <property type="match status" value="1"/>
</dbReference>
<dbReference type="InterPro" id="IPR015927">
    <property type="entry name" value="Peptidase_S24_S26A/B/C"/>
</dbReference>
<evidence type="ECO:0000256" key="1">
    <source>
        <dbReference type="ARBA" id="ARBA00023015"/>
    </source>
</evidence>
<evidence type="ECO:0000256" key="3">
    <source>
        <dbReference type="ARBA" id="ARBA00023163"/>
    </source>
</evidence>
<keyword evidence="1" id="KW-0805">Transcription regulation</keyword>
<proteinExistence type="predicted"/>
<protein>
    <submittedName>
        <fullName evidence="5">Helix-turn-helix transcriptional regulator</fullName>
    </submittedName>
</protein>
<evidence type="ECO:0000313" key="6">
    <source>
        <dbReference type="Proteomes" id="UP001158297"/>
    </source>
</evidence>
<evidence type="ECO:0000313" key="5">
    <source>
        <dbReference type="EMBL" id="MDH0362812.1"/>
    </source>
</evidence>
<organism evidence="5 6">
    <name type="scientific">Comamonas aquatica</name>
    <dbReference type="NCBI Taxonomy" id="225991"/>
    <lineage>
        <taxon>Bacteria</taxon>
        <taxon>Pseudomonadati</taxon>
        <taxon>Pseudomonadota</taxon>
        <taxon>Betaproteobacteria</taxon>
        <taxon>Burkholderiales</taxon>
        <taxon>Comamonadaceae</taxon>
        <taxon>Comamonas</taxon>
    </lineage>
</organism>
<dbReference type="SUPFAM" id="SSF51306">
    <property type="entry name" value="LexA/Signal peptidase"/>
    <property type="match status" value="1"/>
</dbReference>
<feature type="domain" description="Peptidase S24/S26A/S26B/S26C" evidence="4">
    <location>
        <begin position="156"/>
        <end position="252"/>
    </location>
</feature>
<dbReference type="RefSeq" id="WP_279849120.1">
    <property type="nucleotide sequence ID" value="NZ_JAOCET010000001.1"/>
</dbReference>
<reference evidence="5" key="1">
    <citation type="submission" date="2022-09" db="EMBL/GenBank/DDBJ databases">
        <title>Intensive care unit water sources are persistently colonized with multi-drug resistant bacteria and are the site of extensive horizontal gene transfer of antibiotic resistance genes.</title>
        <authorList>
            <person name="Diorio-Toth L."/>
        </authorList>
    </citation>
    <scope>NUCLEOTIDE SEQUENCE</scope>
    <source>
        <strain evidence="5">GD04130</strain>
    </source>
</reference>
<gene>
    <name evidence="5" type="ORF">N7330_07045</name>
</gene>
<dbReference type="InterPro" id="IPR039418">
    <property type="entry name" value="LexA-like"/>
</dbReference>
<dbReference type="GO" id="GO:0003677">
    <property type="term" value="F:DNA binding"/>
    <property type="evidence" value="ECO:0007669"/>
    <property type="project" value="UniProtKB-KW"/>
</dbReference>
<dbReference type="Proteomes" id="UP001158297">
    <property type="component" value="Unassembled WGS sequence"/>
</dbReference>
<accession>A0AA42HW68</accession>
<dbReference type="Gene3D" id="2.10.109.10">
    <property type="entry name" value="Umud Fragment, subunit A"/>
    <property type="match status" value="1"/>
</dbReference>
<dbReference type="Pfam" id="PF00717">
    <property type="entry name" value="Peptidase_S24"/>
    <property type="match status" value="1"/>
</dbReference>
<dbReference type="AlphaFoldDB" id="A0AA42HW68"/>
<sequence length="261" mass="28886">MNDAHRKARLNHLIATDYGKPIDFARATGMNKARVSQITSAEEPFGEAAARNLARKLDLHDDWFNHTWPTPKEAGKAGKSPDLSDVEESAAIYHLPHSNAGPERGSAAEEQQQGDLVIHQYDVGGGMGRARILLSDQPGVIKSWRVEHEWLAKNVPSHSGVHNLAIVTGFGPSMTGMYNPGDPLLVDMGCKSVTHDAPYFFRIGEEGYIKLLQRVPEFDGPGHVIRAISKNPDYPPFDISPKNPYFEVLGKVLTVWKSEHY</sequence>
<dbReference type="CDD" id="cd06529">
    <property type="entry name" value="S24_LexA-like"/>
    <property type="match status" value="1"/>
</dbReference>
<evidence type="ECO:0000256" key="2">
    <source>
        <dbReference type="ARBA" id="ARBA00023125"/>
    </source>
</evidence>
<keyword evidence="2" id="KW-0238">DNA-binding</keyword>
<dbReference type="InterPro" id="IPR036286">
    <property type="entry name" value="LexA/Signal_pep-like_sf"/>
</dbReference>
<evidence type="ECO:0000259" key="4">
    <source>
        <dbReference type="Pfam" id="PF00717"/>
    </source>
</evidence>